<dbReference type="Proteomes" id="UP000251144">
    <property type="component" value="Unassembled WGS sequence"/>
</dbReference>
<evidence type="ECO:0000313" key="2">
    <source>
        <dbReference type="Proteomes" id="UP000251144"/>
    </source>
</evidence>
<gene>
    <name evidence="1" type="ORF">C4N26_14240</name>
</gene>
<dbReference type="EMBL" id="PRLB01000022">
    <property type="protein sequence ID" value="RAW49829.1"/>
    <property type="molecule type" value="Genomic_DNA"/>
</dbReference>
<proteinExistence type="predicted"/>
<evidence type="ECO:0000313" key="1">
    <source>
        <dbReference type="EMBL" id="RAW49829.1"/>
    </source>
</evidence>
<accession>A0A329TKM9</accession>
<reference evidence="1 2" key="1">
    <citation type="submission" date="2018-02" db="EMBL/GenBank/DDBJ databases">
        <title>Complete genome sequencing of Faecalibacterium prausnitzii strains isolated from the human gut.</title>
        <authorList>
            <person name="Fitzgerald B.C."/>
            <person name="Shkoporov A.N."/>
            <person name="Ross P.R."/>
            <person name="Hill C."/>
        </authorList>
    </citation>
    <scope>NUCLEOTIDE SEQUENCE [LARGE SCALE GENOMIC DNA]</scope>
    <source>
        <strain evidence="1 2">APC942/32-1</strain>
    </source>
</reference>
<organism evidence="1 2">
    <name type="scientific">Faecalibacterium prausnitzii</name>
    <dbReference type="NCBI Taxonomy" id="853"/>
    <lineage>
        <taxon>Bacteria</taxon>
        <taxon>Bacillati</taxon>
        <taxon>Bacillota</taxon>
        <taxon>Clostridia</taxon>
        <taxon>Eubacteriales</taxon>
        <taxon>Oscillospiraceae</taxon>
        <taxon>Faecalibacterium</taxon>
    </lineage>
</organism>
<dbReference type="AlphaFoldDB" id="A0A329TKM9"/>
<sequence length="72" mass="8168">MVRCWIYSAGPDQCQCYNVDDENLADLAAQAQFLEDFRARRAANPALYRQLLNMLVPAADAIPMRNYTGLPF</sequence>
<protein>
    <submittedName>
        <fullName evidence="1">Uncharacterized protein</fullName>
    </submittedName>
</protein>
<name>A0A329TKM9_9FIRM</name>
<comment type="caution">
    <text evidence="1">The sequence shown here is derived from an EMBL/GenBank/DDBJ whole genome shotgun (WGS) entry which is preliminary data.</text>
</comment>